<dbReference type="EMBL" id="CM001887">
    <property type="protein sequence ID" value="EOY30831.1"/>
    <property type="molecule type" value="Genomic_DNA"/>
</dbReference>
<dbReference type="HOGENOM" id="CLU_3362391_0_0_1"/>
<evidence type="ECO:0000313" key="1">
    <source>
        <dbReference type="EMBL" id="EOY30831.1"/>
    </source>
</evidence>
<dbReference type="Proteomes" id="UP000026915">
    <property type="component" value="Chromosome 9"/>
</dbReference>
<organism evidence="1 2">
    <name type="scientific">Theobroma cacao</name>
    <name type="common">Cacao</name>
    <name type="synonym">Cocoa</name>
    <dbReference type="NCBI Taxonomy" id="3641"/>
    <lineage>
        <taxon>Eukaryota</taxon>
        <taxon>Viridiplantae</taxon>
        <taxon>Streptophyta</taxon>
        <taxon>Embryophyta</taxon>
        <taxon>Tracheophyta</taxon>
        <taxon>Spermatophyta</taxon>
        <taxon>Magnoliopsida</taxon>
        <taxon>eudicotyledons</taxon>
        <taxon>Gunneridae</taxon>
        <taxon>Pentapetalae</taxon>
        <taxon>rosids</taxon>
        <taxon>malvids</taxon>
        <taxon>Malvales</taxon>
        <taxon>Malvaceae</taxon>
        <taxon>Byttnerioideae</taxon>
        <taxon>Theobroma</taxon>
    </lineage>
</organism>
<reference evidence="1 2" key="1">
    <citation type="journal article" date="2013" name="Genome Biol.">
        <title>The genome sequence of the most widely cultivated cacao type and its use to identify candidate genes regulating pod color.</title>
        <authorList>
            <person name="Motamayor J.C."/>
            <person name="Mockaitis K."/>
            <person name="Schmutz J."/>
            <person name="Haiminen N."/>
            <person name="Iii D.L."/>
            <person name="Cornejo O."/>
            <person name="Findley S.D."/>
            <person name="Zheng P."/>
            <person name="Utro F."/>
            <person name="Royaert S."/>
            <person name="Saski C."/>
            <person name="Jenkins J."/>
            <person name="Podicheti R."/>
            <person name="Zhao M."/>
            <person name="Scheffler B.E."/>
            <person name="Stack J.C."/>
            <person name="Feltus F.A."/>
            <person name="Mustiga G.M."/>
            <person name="Amores F."/>
            <person name="Phillips W."/>
            <person name="Marelli J.P."/>
            <person name="May G.D."/>
            <person name="Shapiro H."/>
            <person name="Ma J."/>
            <person name="Bustamante C.D."/>
            <person name="Schnell R.J."/>
            <person name="Main D."/>
            <person name="Gilbert D."/>
            <person name="Parida L."/>
            <person name="Kuhn D.N."/>
        </authorList>
    </citation>
    <scope>NUCLEOTIDE SEQUENCE [LARGE SCALE GENOMIC DNA]</scope>
    <source>
        <strain evidence="2">cv. Matina 1-6</strain>
    </source>
</reference>
<keyword evidence="2" id="KW-1185">Reference proteome</keyword>
<accession>A0A061GMR9</accession>
<feature type="non-terminal residue" evidence="1">
    <location>
        <position position="1"/>
    </location>
</feature>
<protein>
    <submittedName>
        <fullName evidence="1">Uncharacterized protein isoform 2</fullName>
    </submittedName>
</protein>
<sequence>ISSSSNKKVYIVSLRFICLSFGFVETKAIKTIKKTQ</sequence>
<gene>
    <name evidence="1" type="ORF">TCM_037904</name>
</gene>
<dbReference type="AlphaFoldDB" id="A0A061GMR9"/>
<dbReference type="InParanoid" id="A0A061GMR9"/>
<evidence type="ECO:0000313" key="2">
    <source>
        <dbReference type="Proteomes" id="UP000026915"/>
    </source>
</evidence>
<proteinExistence type="predicted"/>
<name>A0A061GMR9_THECC</name>
<dbReference type="Gramene" id="EOY30831">
    <property type="protein sequence ID" value="EOY30831"/>
    <property type="gene ID" value="TCM_037904"/>
</dbReference>